<accession>A0AAW0DT84</accession>
<name>A0AAW0DT84_9AGAR</name>
<gene>
    <name evidence="2" type="ORF">VNI00_003116</name>
</gene>
<proteinExistence type="predicted"/>
<dbReference type="EMBL" id="JAYKXP010000008">
    <property type="protein sequence ID" value="KAK7054653.1"/>
    <property type="molecule type" value="Genomic_DNA"/>
</dbReference>
<evidence type="ECO:0000313" key="3">
    <source>
        <dbReference type="Proteomes" id="UP001383192"/>
    </source>
</evidence>
<feature type="compositionally biased region" description="Basic and acidic residues" evidence="1">
    <location>
        <begin position="315"/>
        <end position="333"/>
    </location>
</feature>
<feature type="region of interest" description="Disordered" evidence="1">
    <location>
        <begin position="169"/>
        <end position="342"/>
    </location>
</feature>
<evidence type="ECO:0000313" key="2">
    <source>
        <dbReference type="EMBL" id="KAK7054653.1"/>
    </source>
</evidence>
<feature type="compositionally biased region" description="Pro residues" evidence="1">
    <location>
        <begin position="215"/>
        <end position="231"/>
    </location>
</feature>
<sequence length="342" mass="37141">MFRRHLSPKQAVMLVEFDKLKRTLDWNVPKTGGGVNDYMELLVKETVTLHKVLSRYLSSTVVEVRDFLSEESFGLLLETPTKESVHLSLTPLFLFFLIEQDVMSQVFAAINHRLSEEYSQVELPHAEAKMRLLADAKYLHSKLSGLKNVGGLNNMLEIVIQEKRLPQAQVKNAPLTPTRSTTSPPPINAINSTSTSQRLKGLLSGRSTSASFDKPQPPPPPPQATPTPPTSRPQTPQRQLSDASPRVPGKDVANGVITGIVNGTGANANSKANGDTTPLPPLPPEASADGSDRSGFRQVEASELEAETEPPMSGPERRDSQDKQSGESQKHDTSTATPVASA</sequence>
<keyword evidence="3" id="KW-1185">Reference proteome</keyword>
<organism evidence="2 3">
    <name type="scientific">Paramarasmius palmivorus</name>
    <dbReference type="NCBI Taxonomy" id="297713"/>
    <lineage>
        <taxon>Eukaryota</taxon>
        <taxon>Fungi</taxon>
        <taxon>Dikarya</taxon>
        <taxon>Basidiomycota</taxon>
        <taxon>Agaricomycotina</taxon>
        <taxon>Agaricomycetes</taxon>
        <taxon>Agaricomycetidae</taxon>
        <taxon>Agaricales</taxon>
        <taxon>Marasmiineae</taxon>
        <taxon>Marasmiaceae</taxon>
        <taxon>Paramarasmius</taxon>
    </lineage>
</organism>
<feature type="compositionally biased region" description="Polar residues" evidence="1">
    <location>
        <begin position="264"/>
        <end position="276"/>
    </location>
</feature>
<feature type="compositionally biased region" description="Polar residues" evidence="1">
    <location>
        <begin position="189"/>
        <end position="198"/>
    </location>
</feature>
<evidence type="ECO:0000256" key="1">
    <source>
        <dbReference type="SAM" id="MobiDB-lite"/>
    </source>
</evidence>
<comment type="caution">
    <text evidence="2">The sequence shown here is derived from an EMBL/GenBank/DDBJ whole genome shotgun (WGS) entry which is preliminary data.</text>
</comment>
<dbReference type="Proteomes" id="UP001383192">
    <property type="component" value="Unassembled WGS sequence"/>
</dbReference>
<protein>
    <submittedName>
        <fullName evidence="2">Uncharacterized protein</fullName>
    </submittedName>
</protein>
<dbReference type="AlphaFoldDB" id="A0AAW0DT84"/>
<reference evidence="2 3" key="1">
    <citation type="submission" date="2024-01" db="EMBL/GenBank/DDBJ databases">
        <title>A draft genome for a cacao thread blight-causing isolate of Paramarasmius palmivorus.</title>
        <authorList>
            <person name="Baruah I.K."/>
            <person name="Bukari Y."/>
            <person name="Amoako-Attah I."/>
            <person name="Meinhardt L.W."/>
            <person name="Bailey B.A."/>
            <person name="Cohen S.P."/>
        </authorList>
    </citation>
    <scope>NUCLEOTIDE SEQUENCE [LARGE SCALE GENOMIC DNA]</scope>
    <source>
        <strain evidence="2 3">GH-12</strain>
    </source>
</reference>